<reference evidence="4 5" key="1">
    <citation type="submission" date="2022-06" db="EMBL/GenBank/DDBJ databases">
        <title>Thiomicrohabdus sp. nov, an obligately chemolithoautotrophic, sulfur-oxidizing bacterium isolated from beach of Guanyin Mountain. Amoy.</title>
        <authorList>
            <person name="Zhu H."/>
        </authorList>
    </citation>
    <scope>NUCLEOTIDE SEQUENCE [LARGE SCALE GENOMIC DNA]</scope>
    <source>
        <strain evidence="4 5">XGS-01</strain>
    </source>
</reference>
<dbReference type="NCBIfam" id="TIGR01486">
    <property type="entry name" value="HAD-SF-IIB-MPGP"/>
    <property type="match status" value="1"/>
</dbReference>
<keyword evidence="3" id="KW-0460">Magnesium</keyword>
<dbReference type="SFLD" id="SFLDS00003">
    <property type="entry name" value="Haloacid_Dehalogenase"/>
    <property type="match status" value="1"/>
</dbReference>
<keyword evidence="2 4" id="KW-0378">Hydrolase</keyword>
<keyword evidence="5" id="KW-1185">Reference proteome</keyword>
<dbReference type="RefSeq" id="WP_275594817.1">
    <property type="nucleotide sequence ID" value="NZ_CP102381.1"/>
</dbReference>
<dbReference type="InterPro" id="IPR006379">
    <property type="entry name" value="HAD-SF_hydro_IIB"/>
</dbReference>
<accession>A0ABY8C9B1</accession>
<evidence type="ECO:0000256" key="3">
    <source>
        <dbReference type="ARBA" id="ARBA00022842"/>
    </source>
</evidence>
<evidence type="ECO:0000256" key="2">
    <source>
        <dbReference type="ARBA" id="ARBA00022801"/>
    </source>
</evidence>
<evidence type="ECO:0000313" key="4">
    <source>
        <dbReference type="EMBL" id="WEJ62559.1"/>
    </source>
</evidence>
<dbReference type="PANTHER" id="PTHR10000:SF8">
    <property type="entry name" value="HAD SUPERFAMILY HYDROLASE-LIKE, TYPE 3"/>
    <property type="match status" value="1"/>
</dbReference>
<dbReference type="Pfam" id="PF08282">
    <property type="entry name" value="Hydrolase_3"/>
    <property type="match status" value="1"/>
</dbReference>
<dbReference type="EMBL" id="CP102381">
    <property type="protein sequence ID" value="WEJ62559.1"/>
    <property type="molecule type" value="Genomic_DNA"/>
</dbReference>
<dbReference type="InterPro" id="IPR023214">
    <property type="entry name" value="HAD_sf"/>
</dbReference>
<dbReference type="InterPro" id="IPR036412">
    <property type="entry name" value="HAD-like_sf"/>
</dbReference>
<dbReference type="SFLD" id="SFLDG01140">
    <property type="entry name" value="C2.B:_Phosphomannomutase_and_P"/>
    <property type="match status" value="1"/>
</dbReference>
<evidence type="ECO:0000313" key="5">
    <source>
        <dbReference type="Proteomes" id="UP001222275"/>
    </source>
</evidence>
<dbReference type="SFLD" id="SFLDG01142">
    <property type="entry name" value="C2.B.2:_Mannosyl-3-phosphoglyc"/>
    <property type="match status" value="1"/>
</dbReference>
<proteinExistence type="predicted"/>
<dbReference type="GO" id="GO:0016787">
    <property type="term" value="F:hydrolase activity"/>
    <property type="evidence" value="ECO:0007669"/>
    <property type="project" value="UniProtKB-KW"/>
</dbReference>
<dbReference type="Proteomes" id="UP001222275">
    <property type="component" value="Chromosome"/>
</dbReference>
<evidence type="ECO:0000256" key="1">
    <source>
        <dbReference type="ARBA" id="ARBA00022723"/>
    </source>
</evidence>
<protein>
    <submittedName>
        <fullName evidence="4">HAD-IIB family hydrolase</fullName>
    </submittedName>
</protein>
<keyword evidence="1" id="KW-0479">Metal-binding</keyword>
<name>A0ABY8C9B1_9GAMM</name>
<dbReference type="Gene3D" id="3.30.980.20">
    <property type="entry name" value="Putative mannosyl-3-phosphoglycerate phosphatase, domain 2"/>
    <property type="match status" value="1"/>
</dbReference>
<gene>
    <name evidence="4" type="ORF">NR989_11175</name>
</gene>
<sequence>MRKLLFTDLDGSLLDHHDYDCSAALPAINKLTKCKVPWILTTSKTAAEVIDLRAELENTYPFIVENGAGIFWPSGSLDIEILHKNQVLQKQVAQQWQDDFQYMSLSLVLMPEILQLAQAYKKQLGLSFIGFSEMSAQQVADCTGLTLEKAVKAKQREFSEPLLWKDSEENLIKLTEAMALHGLQLIKGGRFVHLMGQSNKGLALKVLADYYQQAWQEPVETMALGDGNNDVPLLEASDYPVIIRSPVNPAPVINHNKVFITQENGPEGWNRAVLDWLELD</sequence>
<dbReference type="PANTHER" id="PTHR10000">
    <property type="entry name" value="PHOSPHOSERINE PHOSPHATASE"/>
    <property type="match status" value="1"/>
</dbReference>
<dbReference type="InterPro" id="IPR006381">
    <property type="entry name" value="HAD-SF-IIB-MPGP"/>
</dbReference>
<dbReference type="NCBIfam" id="TIGR01484">
    <property type="entry name" value="HAD-SF-IIB"/>
    <property type="match status" value="1"/>
</dbReference>
<organism evidence="4 5">
    <name type="scientific">Thiomicrorhabdus lithotrophica</name>
    <dbReference type="NCBI Taxonomy" id="2949997"/>
    <lineage>
        <taxon>Bacteria</taxon>
        <taxon>Pseudomonadati</taxon>
        <taxon>Pseudomonadota</taxon>
        <taxon>Gammaproteobacteria</taxon>
        <taxon>Thiotrichales</taxon>
        <taxon>Piscirickettsiaceae</taxon>
        <taxon>Thiomicrorhabdus</taxon>
    </lineage>
</organism>
<dbReference type="Gene3D" id="3.40.50.1000">
    <property type="entry name" value="HAD superfamily/HAD-like"/>
    <property type="match status" value="1"/>
</dbReference>
<dbReference type="SUPFAM" id="SSF56784">
    <property type="entry name" value="HAD-like"/>
    <property type="match status" value="1"/>
</dbReference>